<reference evidence="2" key="2">
    <citation type="submission" date="2025-08" db="UniProtKB">
        <authorList>
            <consortium name="Ensembl"/>
        </authorList>
    </citation>
    <scope>IDENTIFICATION</scope>
</reference>
<protein>
    <submittedName>
        <fullName evidence="2">Uncharacterized protein</fullName>
    </submittedName>
</protein>
<keyword evidence="3" id="KW-1185">Reference proteome</keyword>
<evidence type="ECO:0000313" key="2">
    <source>
        <dbReference type="Ensembl" id="ENSCINP00000030122.1"/>
    </source>
</evidence>
<proteinExistence type="predicted"/>
<dbReference type="HOGENOM" id="CLU_1307325_0_0_1"/>
<feature type="region of interest" description="Disordered" evidence="1">
    <location>
        <begin position="188"/>
        <end position="211"/>
    </location>
</feature>
<dbReference type="AlphaFoldDB" id="H2XKE0"/>
<accession>H2XKE0</accession>
<feature type="compositionally biased region" description="Basic and acidic residues" evidence="1">
    <location>
        <begin position="188"/>
        <end position="200"/>
    </location>
</feature>
<reference evidence="3" key="1">
    <citation type="journal article" date="2002" name="Science">
        <title>The draft genome of Ciona intestinalis: insights into chordate and vertebrate origins.</title>
        <authorList>
            <person name="Dehal P."/>
            <person name="Satou Y."/>
            <person name="Campbell R.K."/>
            <person name="Chapman J."/>
            <person name="Degnan B."/>
            <person name="De Tomaso A."/>
            <person name="Davidson B."/>
            <person name="Di Gregorio A."/>
            <person name="Gelpke M."/>
            <person name="Goodstein D.M."/>
            <person name="Harafuji N."/>
            <person name="Hastings K.E."/>
            <person name="Ho I."/>
            <person name="Hotta K."/>
            <person name="Huang W."/>
            <person name="Kawashima T."/>
            <person name="Lemaire P."/>
            <person name="Martinez D."/>
            <person name="Meinertzhagen I.A."/>
            <person name="Necula S."/>
            <person name="Nonaka M."/>
            <person name="Putnam N."/>
            <person name="Rash S."/>
            <person name="Saiga H."/>
            <person name="Satake M."/>
            <person name="Terry A."/>
            <person name="Yamada L."/>
            <person name="Wang H.G."/>
            <person name="Awazu S."/>
            <person name="Azumi K."/>
            <person name="Boore J."/>
            <person name="Branno M."/>
            <person name="Chin-Bow S."/>
            <person name="DeSantis R."/>
            <person name="Doyle S."/>
            <person name="Francino P."/>
            <person name="Keys D.N."/>
            <person name="Haga S."/>
            <person name="Hayashi H."/>
            <person name="Hino K."/>
            <person name="Imai K.S."/>
            <person name="Inaba K."/>
            <person name="Kano S."/>
            <person name="Kobayashi K."/>
            <person name="Kobayashi M."/>
            <person name="Lee B.I."/>
            <person name="Makabe K.W."/>
            <person name="Manohar C."/>
            <person name="Matassi G."/>
            <person name="Medina M."/>
            <person name="Mochizuki Y."/>
            <person name="Mount S."/>
            <person name="Morishita T."/>
            <person name="Miura S."/>
            <person name="Nakayama A."/>
            <person name="Nishizaka S."/>
            <person name="Nomoto H."/>
            <person name="Ohta F."/>
            <person name="Oishi K."/>
            <person name="Rigoutsos I."/>
            <person name="Sano M."/>
            <person name="Sasaki A."/>
            <person name="Sasakura Y."/>
            <person name="Shoguchi E."/>
            <person name="Shin-i T."/>
            <person name="Spagnuolo A."/>
            <person name="Stainier D."/>
            <person name="Suzuki M.M."/>
            <person name="Tassy O."/>
            <person name="Takatori N."/>
            <person name="Tokuoka M."/>
            <person name="Yagi K."/>
            <person name="Yoshizaki F."/>
            <person name="Wada S."/>
            <person name="Zhang C."/>
            <person name="Hyatt P.D."/>
            <person name="Larimer F."/>
            <person name="Detter C."/>
            <person name="Doggett N."/>
            <person name="Glavina T."/>
            <person name="Hawkins T."/>
            <person name="Richardson P."/>
            <person name="Lucas S."/>
            <person name="Kohara Y."/>
            <person name="Levine M."/>
            <person name="Satoh N."/>
            <person name="Rokhsar D.S."/>
        </authorList>
    </citation>
    <scope>NUCLEOTIDE SEQUENCE [LARGE SCALE GENOMIC DNA]</scope>
</reference>
<dbReference type="Ensembl" id="ENSCINT00000031881.1">
    <property type="protein sequence ID" value="ENSCINP00000030122.1"/>
    <property type="gene ID" value="ENSCING00000021655.1"/>
</dbReference>
<dbReference type="InParanoid" id="H2XKE0"/>
<dbReference type="GeneTree" id="ENSGT00660000097410"/>
<dbReference type="Proteomes" id="UP000008144">
    <property type="component" value="Unassembled WGS sequence"/>
</dbReference>
<reference evidence="2" key="3">
    <citation type="submission" date="2025-09" db="UniProtKB">
        <authorList>
            <consortium name="Ensembl"/>
        </authorList>
    </citation>
    <scope>IDENTIFICATION</scope>
</reference>
<evidence type="ECO:0000313" key="3">
    <source>
        <dbReference type="Proteomes" id="UP000008144"/>
    </source>
</evidence>
<sequence length="211" mass="22636">MNFNSDLSKSSFPFYNIPGLSELTEDNTHVPPLSGALTHPLHHGARHEAATRILNTPDAAFVSQIVDAFSAPSAEHISQAQQAGCIEGVGNSPLLQAVLSQNPYEHRNVAPLGVSSSMPHVGAHNPHVQNPAPGTVASNFTQMDPTAARVPNVYQGNPNRLPVTTRPIQAVAPQPRVPRMVIQSKYESEHKQFVSHEKPATDSPITSVNEG</sequence>
<organism evidence="2 3">
    <name type="scientific">Ciona intestinalis</name>
    <name type="common">Transparent sea squirt</name>
    <name type="synonym">Ascidia intestinalis</name>
    <dbReference type="NCBI Taxonomy" id="7719"/>
    <lineage>
        <taxon>Eukaryota</taxon>
        <taxon>Metazoa</taxon>
        <taxon>Chordata</taxon>
        <taxon>Tunicata</taxon>
        <taxon>Ascidiacea</taxon>
        <taxon>Phlebobranchia</taxon>
        <taxon>Cionidae</taxon>
        <taxon>Ciona</taxon>
    </lineage>
</organism>
<evidence type="ECO:0000256" key="1">
    <source>
        <dbReference type="SAM" id="MobiDB-lite"/>
    </source>
</evidence>
<name>H2XKE0_CIOIN</name>